<evidence type="ECO:0000256" key="1">
    <source>
        <dbReference type="SAM" id="MobiDB-lite"/>
    </source>
</evidence>
<sequence length="112" mass="12500">MPRVTPPTHPRHRGQLAALGDRLRAARLRRKLTQAVLAERVGVTLPTLRKLESGDPSTSLATVVRVLQVLGLAQDIDKLAAQDELGRELQDNELRQPRRRTSRKASTTPVRE</sequence>
<dbReference type="Pfam" id="PF13560">
    <property type="entry name" value="HTH_31"/>
    <property type="match status" value="1"/>
</dbReference>
<name>A0ABU7UXF9_9GAMM</name>
<feature type="compositionally biased region" description="Basic and acidic residues" evidence="1">
    <location>
        <begin position="83"/>
        <end position="96"/>
    </location>
</feature>
<feature type="region of interest" description="Disordered" evidence="1">
    <location>
        <begin position="83"/>
        <end position="112"/>
    </location>
</feature>
<reference evidence="3 4" key="1">
    <citation type="submission" date="2024-01" db="EMBL/GenBank/DDBJ databases">
        <title>Novel species of the genus Luteimonas isolated from rivers.</title>
        <authorList>
            <person name="Lu H."/>
        </authorList>
    </citation>
    <scope>NUCLEOTIDE SEQUENCE [LARGE SCALE GENOMIC DNA]</scope>
    <source>
        <strain evidence="3 4">FXH3W</strain>
    </source>
</reference>
<dbReference type="InterPro" id="IPR010982">
    <property type="entry name" value="Lambda_DNA-bd_dom_sf"/>
</dbReference>
<dbReference type="SMART" id="SM00530">
    <property type="entry name" value="HTH_XRE"/>
    <property type="match status" value="1"/>
</dbReference>
<dbReference type="Gene3D" id="1.10.260.40">
    <property type="entry name" value="lambda repressor-like DNA-binding domains"/>
    <property type="match status" value="1"/>
</dbReference>
<dbReference type="InterPro" id="IPR001387">
    <property type="entry name" value="Cro/C1-type_HTH"/>
</dbReference>
<dbReference type="SUPFAM" id="SSF47413">
    <property type="entry name" value="lambda repressor-like DNA-binding domains"/>
    <property type="match status" value="1"/>
</dbReference>
<feature type="domain" description="HTH cro/C1-type" evidence="2">
    <location>
        <begin position="23"/>
        <end position="79"/>
    </location>
</feature>
<proteinExistence type="predicted"/>
<gene>
    <name evidence="3" type="ORF">V3390_03075</name>
</gene>
<organism evidence="3 4">
    <name type="scientific">Aquilutibacter rugosus</name>
    <dbReference type="NCBI Taxonomy" id="3115820"/>
    <lineage>
        <taxon>Bacteria</taxon>
        <taxon>Pseudomonadati</taxon>
        <taxon>Pseudomonadota</taxon>
        <taxon>Gammaproteobacteria</taxon>
        <taxon>Lysobacterales</taxon>
        <taxon>Lysobacteraceae</taxon>
        <taxon>Aquilutibacter</taxon>
    </lineage>
</organism>
<evidence type="ECO:0000259" key="2">
    <source>
        <dbReference type="PROSITE" id="PS50943"/>
    </source>
</evidence>
<evidence type="ECO:0000313" key="3">
    <source>
        <dbReference type="EMBL" id="MEF2155214.1"/>
    </source>
</evidence>
<dbReference type="PROSITE" id="PS50943">
    <property type="entry name" value="HTH_CROC1"/>
    <property type="match status" value="1"/>
</dbReference>
<dbReference type="Proteomes" id="UP001356170">
    <property type="component" value="Unassembled WGS sequence"/>
</dbReference>
<evidence type="ECO:0000313" key="4">
    <source>
        <dbReference type="Proteomes" id="UP001356170"/>
    </source>
</evidence>
<protein>
    <submittedName>
        <fullName evidence="3">Helix-turn-helix domain-containing protein</fullName>
    </submittedName>
</protein>
<comment type="caution">
    <text evidence="3">The sequence shown here is derived from an EMBL/GenBank/DDBJ whole genome shotgun (WGS) entry which is preliminary data.</text>
</comment>
<keyword evidence="4" id="KW-1185">Reference proteome</keyword>
<dbReference type="RefSeq" id="WP_331689367.1">
    <property type="nucleotide sequence ID" value="NZ_JAZHBN010000003.1"/>
</dbReference>
<accession>A0ABU7UXF9</accession>
<dbReference type="CDD" id="cd00093">
    <property type="entry name" value="HTH_XRE"/>
    <property type="match status" value="1"/>
</dbReference>
<dbReference type="EMBL" id="JAZHBO010000001">
    <property type="protein sequence ID" value="MEF2155214.1"/>
    <property type="molecule type" value="Genomic_DNA"/>
</dbReference>